<dbReference type="CDD" id="cd09917">
    <property type="entry name" value="F-box_SF"/>
    <property type="match status" value="1"/>
</dbReference>
<dbReference type="PANTHER" id="PTHR10706">
    <property type="entry name" value="F-BOX FAMILY PROTEIN"/>
    <property type="match status" value="1"/>
</dbReference>
<dbReference type="Proteomes" id="UP000313359">
    <property type="component" value="Unassembled WGS sequence"/>
</dbReference>
<dbReference type="GO" id="GO:0016567">
    <property type="term" value="P:protein ubiquitination"/>
    <property type="evidence" value="ECO:0007669"/>
    <property type="project" value="UniProtKB-UniPathway"/>
</dbReference>
<evidence type="ECO:0000256" key="1">
    <source>
        <dbReference type="ARBA" id="ARBA00004906"/>
    </source>
</evidence>
<evidence type="ECO:0000259" key="3">
    <source>
        <dbReference type="PROSITE" id="PS50181"/>
    </source>
</evidence>
<accession>A0A5C2RZ99</accession>
<dbReference type="OrthoDB" id="722566at2759"/>
<dbReference type="InterPro" id="IPR045048">
    <property type="entry name" value="FBXO31/39"/>
</dbReference>
<dbReference type="STRING" id="1328759.A0A5C2RZ99"/>
<comment type="pathway">
    <text evidence="1">Protein modification; protein ubiquitination.</text>
</comment>
<evidence type="ECO:0000313" key="4">
    <source>
        <dbReference type="EMBL" id="RPD56359.1"/>
    </source>
</evidence>
<protein>
    <recommendedName>
        <fullName evidence="3">F-box domain-containing protein</fullName>
    </recommendedName>
</protein>
<dbReference type="EMBL" id="ML122288">
    <property type="protein sequence ID" value="RPD56359.1"/>
    <property type="molecule type" value="Genomic_DNA"/>
</dbReference>
<dbReference type="UniPathway" id="UPA00143"/>
<keyword evidence="5" id="KW-1185">Reference proteome</keyword>
<organism evidence="4 5">
    <name type="scientific">Lentinus tigrinus ALCF2SS1-6</name>
    <dbReference type="NCBI Taxonomy" id="1328759"/>
    <lineage>
        <taxon>Eukaryota</taxon>
        <taxon>Fungi</taxon>
        <taxon>Dikarya</taxon>
        <taxon>Basidiomycota</taxon>
        <taxon>Agaricomycotina</taxon>
        <taxon>Agaricomycetes</taxon>
        <taxon>Polyporales</taxon>
        <taxon>Polyporaceae</taxon>
        <taxon>Lentinus</taxon>
    </lineage>
</organism>
<proteinExistence type="predicted"/>
<name>A0A5C2RZ99_9APHY</name>
<dbReference type="InterPro" id="IPR036047">
    <property type="entry name" value="F-box-like_dom_sf"/>
</dbReference>
<dbReference type="PANTHER" id="PTHR10706:SF130">
    <property type="entry name" value="F-BOX ONLY PROTEIN 31"/>
    <property type="match status" value="1"/>
</dbReference>
<dbReference type="Pfam" id="PF12014">
    <property type="entry name" value="Cyclin_D1_bind"/>
    <property type="match status" value="1"/>
</dbReference>
<dbReference type="InterPro" id="IPR001810">
    <property type="entry name" value="F-box_dom"/>
</dbReference>
<sequence length="443" mass="50583">MPSVLDLPYDVLQLIFRQLSPVDVVRFISSSRTLYYPLIDDTTTWRPFCTPYGISDNSVFRDRSFRVIYGRLLYKYGALLGLWCSDYPYAGNILEFRLVPDKWQRAGEPIIVGDVWRFVGRDRNTRKPQFPVYIEFIQIGFSPWRKSTPKTANDVQISWHLRSDRDLGFLVHNGIPPPYIRMDGGGSLATPSLHVIAPTSMTLGVSNYSSGEFPDSMTAAWYDPERGVPRMRQEDPPAITLRHRNWWDRAGNLRYVAGTPKPASISIFPPPPNQDSDVYLPELHNPDHSLGFNYVDYVPRYYTLRTIMQEGVDPALPDWRPETVVGIWLGDYGPHGTECLFMEHDSAEEALRAWKITGDVNIPRGACTWSANLKESVQWEDPSGRTTRAFRGNGQIAHHGFIEATLIPAVVIMSGRDEITVEWDAFFTAKFIRYRSERGRVGD</sequence>
<dbReference type="SUPFAM" id="SSF81383">
    <property type="entry name" value="F-box domain"/>
    <property type="match status" value="1"/>
</dbReference>
<feature type="domain" description="F-box" evidence="3">
    <location>
        <begin position="1"/>
        <end position="48"/>
    </location>
</feature>
<gene>
    <name evidence="4" type="ORF">L227DRAFT_656206</name>
</gene>
<evidence type="ECO:0000256" key="2">
    <source>
        <dbReference type="ARBA" id="ARBA00022786"/>
    </source>
</evidence>
<reference evidence="4" key="1">
    <citation type="journal article" date="2018" name="Genome Biol. Evol.">
        <title>Genomics and development of Lentinus tigrinus, a white-rot wood-decaying mushroom with dimorphic fruiting bodies.</title>
        <authorList>
            <person name="Wu B."/>
            <person name="Xu Z."/>
            <person name="Knudson A."/>
            <person name="Carlson A."/>
            <person name="Chen N."/>
            <person name="Kovaka S."/>
            <person name="LaButti K."/>
            <person name="Lipzen A."/>
            <person name="Pennachio C."/>
            <person name="Riley R."/>
            <person name="Schakwitz W."/>
            <person name="Umezawa K."/>
            <person name="Ohm R.A."/>
            <person name="Grigoriev I.V."/>
            <person name="Nagy L.G."/>
            <person name="Gibbons J."/>
            <person name="Hibbett D."/>
        </authorList>
    </citation>
    <scope>NUCLEOTIDE SEQUENCE [LARGE SCALE GENOMIC DNA]</scope>
    <source>
        <strain evidence="4">ALCF2SS1-6</strain>
    </source>
</reference>
<keyword evidence="2" id="KW-0833">Ubl conjugation pathway</keyword>
<dbReference type="AlphaFoldDB" id="A0A5C2RZ99"/>
<dbReference type="PROSITE" id="PS50181">
    <property type="entry name" value="FBOX"/>
    <property type="match status" value="1"/>
</dbReference>
<evidence type="ECO:0000313" key="5">
    <source>
        <dbReference type="Proteomes" id="UP000313359"/>
    </source>
</evidence>
<dbReference type="Pfam" id="PF00646">
    <property type="entry name" value="F-box"/>
    <property type="match status" value="1"/>
</dbReference>